<feature type="signal peptide" evidence="22">
    <location>
        <begin position="1"/>
        <end position="18"/>
    </location>
</feature>
<keyword evidence="14" id="KW-0325">Glycoprotein</keyword>
<keyword evidence="8" id="KW-0336">GPI-anchor</keyword>
<dbReference type="GO" id="GO:0004099">
    <property type="term" value="F:chitin deacetylase activity"/>
    <property type="evidence" value="ECO:0007669"/>
    <property type="project" value="UniProtKB-EC"/>
</dbReference>
<evidence type="ECO:0000256" key="12">
    <source>
        <dbReference type="ARBA" id="ARBA00023024"/>
    </source>
</evidence>
<dbReference type="InterPro" id="IPR011330">
    <property type="entry name" value="Glyco_hydro/deAcase_b/a-brl"/>
</dbReference>
<evidence type="ECO:0000256" key="9">
    <source>
        <dbReference type="ARBA" id="ARBA00022723"/>
    </source>
</evidence>
<evidence type="ECO:0000256" key="3">
    <source>
        <dbReference type="ARBA" id="ARBA00004609"/>
    </source>
</evidence>
<evidence type="ECO:0000256" key="13">
    <source>
        <dbReference type="ARBA" id="ARBA00023136"/>
    </source>
</evidence>
<evidence type="ECO:0000256" key="8">
    <source>
        <dbReference type="ARBA" id="ARBA00022622"/>
    </source>
</evidence>
<evidence type="ECO:0000256" key="4">
    <source>
        <dbReference type="ARBA" id="ARBA00010973"/>
    </source>
</evidence>
<evidence type="ECO:0000256" key="7">
    <source>
        <dbReference type="ARBA" id="ARBA00022525"/>
    </source>
</evidence>
<evidence type="ECO:0000313" key="24">
    <source>
        <dbReference type="EMBL" id="OZJ02658.1"/>
    </source>
</evidence>
<dbReference type="EC" id="3.5.1.41" evidence="20"/>
<dbReference type="AlphaFoldDB" id="A0A261XWF9"/>
<dbReference type="FunFam" id="3.20.20.370:FF:000004">
    <property type="entry name" value="Related to Chitin deacetylase"/>
    <property type="match status" value="1"/>
</dbReference>
<gene>
    <name evidence="24" type="ORF">BZG36_04416</name>
</gene>
<keyword evidence="6" id="KW-0134">Cell wall</keyword>
<keyword evidence="15" id="KW-0119">Carbohydrate metabolism</keyword>
<proteinExistence type="inferred from homology"/>
<evidence type="ECO:0000259" key="23">
    <source>
        <dbReference type="PROSITE" id="PS51677"/>
    </source>
</evidence>
<feature type="non-terminal residue" evidence="24">
    <location>
        <position position="375"/>
    </location>
</feature>
<comment type="similarity">
    <text evidence="4">Belongs to the polysaccharide deacetylase family.</text>
</comment>
<evidence type="ECO:0000256" key="11">
    <source>
        <dbReference type="ARBA" id="ARBA00022801"/>
    </source>
</evidence>
<feature type="domain" description="NodB homology" evidence="23">
    <location>
        <begin position="159"/>
        <end position="357"/>
    </location>
</feature>
<dbReference type="Pfam" id="PF01522">
    <property type="entry name" value="Polysacc_deac_1"/>
    <property type="match status" value="1"/>
</dbReference>
<evidence type="ECO:0000256" key="19">
    <source>
        <dbReference type="ARBA" id="ARBA00023326"/>
    </source>
</evidence>
<evidence type="ECO:0000256" key="2">
    <source>
        <dbReference type="ARBA" id="ARBA00004191"/>
    </source>
</evidence>
<keyword evidence="17" id="KW-0449">Lipoprotein</keyword>
<evidence type="ECO:0000256" key="16">
    <source>
        <dbReference type="ARBA" id="ARBA00023285"/>
    </source>
</evidence>
<dbReference type="InterPro" id="IPR002509">
    <property type="entry name" value="NODB_dom"/>
</dbReference>
<dbReference type="GO" id="GO:0098552">
    <property type="term" value="C:side of membrane"/>
    <property type="evidence" value="ECO:0007669"/>
    <property type="project" value="UniProtKB-KW"/>
</dbReference>
<keyword evidence="11" id="KW-0378">Hydrolase</keyword>
<evidence type="ECO:0000256" key="5">
    <source>
        <dbReference type="ARBA" id="ARBA00022475"/>
    </source>
</evidence>
<dbReference type="OrthoDB" id="407355at2759"/>
<dbReference type="GO" id="GO:0000272">
    <property type="term" value="P:polysaccharide catabolic process"/>
    <property type="evidence" value="ECO:0007669"/>
    <property type="project" value="UniProtKB-KW"/>
</dbReference>
<dbReference type="GO" id="GO:0009272">
    <property type="term" value="P:fungal-type cell wall biogenesis"/>
    <property type="evidence" value="ECO:0007669"/>
    <property type="project" value="UniProtKB-ARBA"/>
</dbReference>
<keyword evidence="7" id="KW-0964">Secreted</keyword>
<keyword evidence="5" id="KW-1003">Cell membrane</keyword>
<comment type="subcellular location">
    <subcellularLocation>
        <location evidence="3">Cell membrane</location>
        <topology evidence="3">Lipid-anchor</topology>
        <topology evidence="3">GPI-anchor</topology>
    </subcellularLocation>
    <subcellularLocation>
        <location evidence="2">Secreted</location>
        <location evidence="2">Cell wall</location>
    </subcellularLocation>
</comment>
<dbReference type="PROSITE" id="PS51677">
    <property type="entry name" value="NODB"/>
    <property type="match status" value="1"/>
</dbReference>
<dbReference type="InterPro" id="IPR050248">
    <property type="entry name" value="Polysacc_deacetylase_ArnD"/>
</dbReference>
<keyword evidence="12" id="KW-0146">Chitin degradation</keyword>
<evidence type="ECO:0000256" key="20">
    <source>
        <dbReference type="ARBA" id="ARBA00024056"/>
    </source>
</evidence>
<dbReference type="GO" id="GO:0071555">
    <property type="term" value="P:cell wall organization"/>
    <property type="evidence" value="ECO:0007669"/>
    <property type="project" value="UniProtKB-KW"/>
</dbReference>
<dbReference type="PANTHER" id="PTHR10587">
    <property type="entry name" value="GLYCOSYL TRANSFERASE-RELATED"/>
    <property type="match status" value="1"/>
</dbReference>
<evidence type="ECO:0000256" key="22">
    <source>
        <dbReference type="SAM" id="SignalP"/>
    </source>
</evidence>
<dbReference type="PANTHER" id="PTHR10587:SF98">
    <property type="entry name" value="CHITIN DEACETYLASE"/>
    <property type="match status" value="1"/>
</dbReference>
<evidence type="ECO:0000256" key="17">
    <source>
        <dbReference type="ARBA" id="ARBA00023288"/>
    </source>
</evidence>
<comment type="catalytic activity">
    <reaction evidence="21">
        <text>[(1-&gt;4)-N-acetyl-beta-D-glucosaminyl](n) + n H2O = chitosan + n acetate</text>
        <dbReference type="Rhea" id="RHEA:10464"/>
        <dbReference type="Rhea" id="RHEA-COMP:9593"/>
        <dbReference type="Rhea" id="RHEA-COMP:9597"/>
        <dbReference type="ChEBI" id="CHEBI:15377"/>
        <dbReference type="ChEBI" id="CHEBI:17029"/>
        <dbReference type="ChEBI" id="CHEBI:30089"/>
        <dbReference type="ChEBI" id="CHEBI:57704"/>
        <dbReference type="EC" id="3.5.1.41"/>
    </reaction>
    <physiologicalReaction direction="left-to-right" evidence="21">
        <dbReference type="Rhea" id="RHEA:10465"/>
    </physiologicalReaction>
</comment>
<dbReference type="CDD" id="cd10952">
    <property type="entry name" value="CE4_MrCDA_like"/>
    <property type="match status" value="1"/>
</dbReference>
<evidence type="ECO:0000256" key="15">
    <source>
        <dbReference type="ARBA" id="ARBA00023277"/>
    </source>
</evidence>
<evidence type="ECO:0000256" key="21">
    <source>
        <dbReference type="ARBA" id="ARBA00048494"/>
    </source>
</evidence>
<protein>
    <recommendedName>
        <fullName evidence="20">chitin deacetylase</fullName>
        <ecNumber evidence="20">3.5.1.41</ecNumber>
    </recommendedName>
</protein>
<comment type="cofactor">
    <cofactor evidence="1">
        <name>Co(2+)</name>
        <dbReference type="ChEBI" id="CHEBI:48828"/>
    </cofactor>
</comment>
<evidence type="ECO:0000256" key="10">
    <source>
        <dbReference type="ARBA" id="ARBA00022729"/>
    </source>
</evidence>
<dbReference type="GO" id="GO:0006032">
    <property type="term" value="P:chitin catabolic process"/>
    <property type="evidence" value="ECO:0007669"/>
    <property type="project" value="UniProtKB-KW"/>
</dbReference>
<keyword evidence="10 22" id="KW-0732">Signal</keyword>
<comment type="caution">
    <text evidence="24">The sequence shown here is derived from an EMBL/GenBank/DDBJ whole genome shotgun (WGS) entry which is preliminary data.</text>
</comment>
<name>A0A261XWF9_9FUNG</name>
<dbReference type="GO" id="GO:0046872">
    <property type="term" value="F:metal ion binding"/>
    <property type="evidence" value="ECO:0007669"/>
    <property type="project" value="UniProtKB-KW"/>
</dbReference>
<reference evidence="24 25" key="1">
    <citation type="journal article" date="2017" name="Mycologia">
        <title>Bifiguratus adelaidae, gen. et sp. nov., a new member of Mucoromycotina in endophytic and soil-dwelling habitats.</title>
        <authorList>
            <person name="Torres-Cruz T.J."/>
            <person name="Billingsley Tobias T.L."/>
            <person name="Almatruk M."/>
            <person name="Hesse C."/>
            <person name="Kuske C.R."/>
            <person name="Desiro A."/>
            <person name="Benucci G.M."/>
            <person name="Bonito G."/>
            <person name="Stajich J.E."/>
            <person name="Dunlap C."/>
            <person name="Arnold A.E."/>
            <person name="Porras-Alfaro A."/>
        </authorList>
    </citation>
    <scope>NUCLEOTIDE SEQUENCE [LARGE SCALE GENOMIC DNA]</scope>
    <source>
        <strain evidence="24 25">AZ0501</strain>
    </source>
</reference>
<evidence type="ECO:0000313" key="25">
    <source>
        <dbReference type="Proteomes" id="UP000242875"/>
    </source>
</evidence>
<evidence type="ECO:0000256" key="6">
    <source>
        <dbReference type="ARBA" id="ARBA00022512"/>
    </source>
</evidence>
<keyword evidence="19" id="KW-0624">Polysaccharide degradation</keyword>
<keyword evidence="18" id="KW-0961">Cell wall biogenesis/degradation</keyword>
<evidence type="ECO:0000256" key="14">
    <source>
        <dbReference type="ARBA" id="ARBA00023180"/>
    </source>
</evidence>
<dbReference type="GO" id="GO:0005886">
    <property type="term" value="C:plasma membrane"/>
    <property type="evidence" value="ECO:0007669"/>
    <property type="project" value="UniProtKB-SubCell"/>
</dbReference>
<dbReference type="SUPFAM" id="SSF88713">
    <property type="entry name" value="Glycoside hydrolase/deacetylase"/>
    <property type="match status" value="1"/>
</dbReference>
<keyword evidence="16" id="KW-0170">Cobalt</keyword>
<evidence type="ECO:0000256" key="1">
    <source>
        <dbReference type="ARBA" id="ARBA00001941"/>
    </source>
</evidence>
<sequence>MSMKNSLLLLAFIAIASAQDQYANTATLANPNPTGSFAPQHSPAFPKINTKIASSLRVTAVPTGAVPTGALPRAAPNLAGYPVAWATPPTDSAEVQAVINTIDWSLVPKAAVHGGNSQTGPSMSGYPSSDPYCDWSYNLCNVPKVKYLPPDIYYCPSPDTWGLTYDDGPLNPQSSGDPYAEPNLYNFLAAHNQKATLFYIGSNVLGYPQAAQRAFQDGHILCVHTWSHPPMTTLTNDKVVAELYWTLKVIKETTGVTPRCWRPPYGDVDDRVRSIAWQMGMRTILWDWDSNDWNIKGPDGGSLSSSTVDGYFSKWIADAKKTNHGHIVLEHELSDTTVNVAEKWLPQIQKAFKVVPATECFNISQPYWESQYRYP</sequence>
<dbReference type="EMBL" id="MVBO01000136">
    <property type="protein sequence ID" value="OZJ02658.1"/>
    <property type="molecule type" value="Genomic_DNA"/>
</dbReference>
<keyword evidence="9" id="KW-0479">Metal-binding</keyword>
<keyword evidence="13" id="KW-0472">Membrane</keyword>
<dbReference type="Proteomes" id="UP000242875">
    <property type="component" value="Unassembled WGS sequence"/>
</dbReference>
<evidence type="ECO:0000256" key="18">
    <source>
        <dbReference type="ARBA" id="ARBA00023316"/>
    </source>
</evidence>
<feature type="chain" id="PRO_5011972261" description="chitin deacetylase" evidence="22">
    <location>
        <begin position="19"/>
        <end position="375"/>
    </location>
</feature>
<accession>A0A261XWF9</accession>
<organism evidence="24 25">
    <name type="scientific">Bifiguratus adelaidae</name>
    <dbReference type="NCBI Taxonomy" id="1938954"/>
    <lineage>
        <taxon>Eukaryota</taxon>
        <taxon>Fungi</taxon>
        <taxon>Fungi incertae sedis</taxon>
        <taxon>Mucoromycota</taxon>
        <taxon>Mucoromycotina</taxon>
        <taxon>Endogonomycetes</taxon>
        <taxon>Endogonales</taxon>
        <taxon>Endogonales incertae sedis</taxon>
        <taxon>Bifiguratus</taxon>
    </lineage>
</organism>
<dbReference type="Gene3D" id="3.20.20.370">
    <property type="entry name" value="Glycoside hydrolase/deacetylase"/>
    <property type="match status" value="1"/>
</dbReference>
<keyword evidence="25" id="KW-1185">Reference proteome</keyword>